<gene>
    <name evidence="1" type="ORF">M9H77_35407</name>
</gene>
<accession>A0ACB9ZNW8</accession>
<comment type="caution">
    <text evidence="1">The sequence shown here is derived from an EMBL/GenBank/DDBJ whole genome shotgun (WGS) entry which is preliminary data.</text>
</comment>
<evidence type="ECO:0000313" key="1">
    <source>
        <dbReference type="EMBL" id="KAI5649402.1"/>
    </source>
</evidence>
<evidence type="ECO:0000313" key="2">
    <source>
        <dbReference type="Proteomes" id="UP001060085"/>
    </source>
</evidence>
<sequence length="189" mass="21290">MQTGEEEDGMLIFGIACLMLSKTLLIFLLNPDNNLPIDNLKKELPNFVALTFEFTWLYRNNCIHGEELPNWLILGPLISKKAKEYWKAALERRAKAKFQPDATWEKPTSKWLKANFDEGCVAYSSCIIRDAILGAWTMKEDVGDSFGAKASAVNFAFIIGEDLGCNKIIIEGDVLFYINALNGDPDFQN</sequence>
<organism evidence="1 2">
    <name type="scientific">Catharanthus roseus</name>
    <name type="common">Madagascar periwinkle</name>
    <name type="synonym">Vinca rosea</name>
    <dbReference type="NCBI Taxonomy" id="4058"/>
    <lineage>
        <taxon>Eukaryota</taxon>
        <taxon>Viridiplantae</taxon>
        <taxon>Streptophyta</taxon>
        <taxon>Embryophyta</taxon>
        <taxon>Tracheophyta</taxon>
        <taxon>Spermatophyta</taxon>
        <taxon>Magnoliopsida</taxon>
        <taxon>eudicotyledons</taxon>
        <taxon>Gunneridae</taxon>
        <taxon>Pentapetalae</taxon>
        <taxon>asterids</taxon>
        <taxon>lamiids</taxon>
        <taxon>Gentianales</taxon>
        <taxon>Apocynaceae</taxon>
        <taxon>Rauvolfioideae</taxon>
        <taxon>Vinceae</taxon>
        <taxon>Catharanthinae</taxon>
        <taxon>Catharanthus</taxon>
    </lineage>
</organism>
<reference evidence="2" key="1">
    <citation type="journal article" date="2023" name="Nat. Plants">
        <title>Single-cell RNA sequencing provides a high-resolution roadmap for understanding the multicellular compartmentation of specialized metabolism.</title>
        <authorList>
            <person name="Sun S."/>
            <person name="Shen X."/>
            <person name="Li Y."/>
            <person name="Li Y."/>
            <person name="Wang S."/>
            <person name="Li R."/>
            <person name="Zhang H."/>
            <person name="Shen G."/>
            <person name="Guo B."/>
            <person name="Wei J."/>
            <person name="Xu J."/>
            <person name="St-Pierre B."/>
            <person name="Chen S."/>
            <person name="Sun C."/>
        </authorList>
    </citation>
    <scope>NUCLEOTIDE SEQUENCE [LARGE SCALE GENOMIC DNA]</scope>
</reference>
<name>A0ACB9ZNW8_CATRO</name>
<dbReference type="Proteomes" id="UP001060085">
    <property type="component" value="Linkage Group LG08"/>
</dbReference>
<keyword evidence="2" id="KW-1185">Reference proteome</keyword>
<proteinExistence type="predicted"/>
<protein>
    <submittedName>
        <fullName evidence="1">Uncharacterized protein</fullName>
    </submittedName>
</protein>
<dbReference type="EMBL" id="CM044708">
    <property type="protein sequence ID" value="KAI5649402.1"/>
    <property type="molecule type" value="Genomic_DNA"/>
</dbReference>